<dbReference type="NCBIfam" id="TIGR00741">
    <property type="entry name" value="yfiA"/>
    <property type="match status" value="1"/>
</dbReference>
<comment type="similarity">
    <text evidence="3">Belongs to the HPF/YfiA ribosome-associated protein family. YfiA subfamily.</text>
</comment>
<dbReference type="GO" id="GO:0045900">
    <property type="term" value="P:negative regulation of translational elongation"/>
    <property type="evidence" value="ECO:0007669"/>
    <property type="project" value="TreeGrafter"/>
</dbReference>
<protein>
    <submittedName>
        <fullName evidence="5">Ribosome-associated translation inhibitor RaiA</fullName>
    </submittedName>
</protein>
<evidence type="ECO:0000313" key="5">
    <source>
        <dbReference type="EMBL" id="MXR68060.1"/>
    </source>
</evidence>
<dbReference type="GO" id="GO:0043024">
    <property type="term" value="F:ribosomal small subunit binding"/>
    <property type="evidence" value="ECO:0007669"/>
    <property type="project" value="TreeGrafter"/>
</dbReference>
<dbReference type="AlphaFoldDB" id="A0A6L7HVN0"/>
<keyword evidence="2" id="KW-0346">Stress response</keyword>
<dbReference type="EMBL" id="WRPA01000003">
    <property type="protein sequence ID" value="MXR68060.1"/>
    <property type="molecule type" value="Genomic_DNA"/>
</dbReference>
<sequence length="124" mass="13944">MIKITSKDFEVTTPIRERIESRLEKLSRHDVQLINPHVIIGQEKQGFKIEASVGIPSNTLFAQAKDKDLYAAINAMGQKLEKQLNRLSHKPEGARYTAPAMSPTPESADIDDEYDDTLDEEYAA</sequence>
<dbReference type="PANTHER" id="PTHR33231:SF3">
    <property type="entry name" value="RIBOSOME-ASSOCIATED INHIBITOR A"/>
    <property type="match status" value="1"/>
</dbReference>
<comment type="caution">
    <text evidence="5">The sequence shown here is derived from an EMBL/GenBank/DDBJ whole genome shotgun (WGS) entry which is preliminary data.</text>
</comment>
<dbReference type="CDD" id="cd00552">
    <property type="entry name" value="RaiA"/>
    <property type="match status" value="1"/>
</dbReference>
<proteinExistence type="inferred from homology"/>
<gene>
    <name evidence="5" type="primary">raiA</name>
    <name evidence="5" type="ORF">GNT65_05145</name>
</gene>
<evidence type="ECO:0000256" key="1">
    <source>
        <dbReference type="ARBA" id="ARBA00022845"/>
    </source>
</evidence>
<evidence type="ECO:0000256" key="4">
    <source>
        <dbReference type="SAM" id="MobiDB-lite"/>
    </source>
</evidence>
<dbReference type="Gene3D" id="3.30.160.100">
    <property type="entry name" value="Ribosome hibernation promotion factor-like"/>
    <property type="match status" value="1"/>
</dbReference>
<dbReference type="GO" id="GO:0022627">
    <property type="term" value="C:cytosolic small ribosomal subunit"/>
    <property type="evidence" value="ECO:0007669"/>
    <property type="project" value="TreeGrafter"/>
</dbReference>
<accession>A0A6L7HVN0</accession>
<dbReference type="InterPro" id="IPR050574">
    <property type="entry name" value="HPF/YfiA_ribosome-assoc"/>
</dbReference>
<dbReference type="InterPro" id="IPR003489">
    <property type="entry name" value="RHF/RaiA"/>
</dbReference>
<feature type="region of interest" description="Disordered" evidence="4">
    <location>
        <begin position="86"/>
        <end position="124"/>
    </location>
</feature>
<dbReference type="InterPro" id="IPR036567">
    <property type="entry name" value="RHF-like"/>
</dbReference>
<dbReference type="Proteomes" id="UP000474778">
    <property type="component" value="Unassembled WGS sequence"/>
</dbReference>
<name>A0A6L7HVN0_9GAMM</name>
<keyword evidence="1" id="KW-0810">Translation regulation</keyword>
<dbReference type="RefSeq" id="WP_160794051.1">
    <property type="nucleotide sequence ID" value="NZ_CANMWR010000001.1"/>
</dbReference>
<keyword evidence="6" id="KW-1185">Reference proteome</keyword>
<feature type="compositionally biased region" description="Acidic residues" evidence="4">
    <location>
        <begin position="108"/>
        <end position="124"/>
    </location>
</feature>
<evidence type="ECO:0000313" key="6">
    <source>
        <dbReference type="Proteomes" id="UP000474778"/>
    </source>
</evidence>
<organism evidence="5 6">
    <name type="scientific">Shewanella insulae</name>
    <dbReference type="NCBI Taxonomy" id="2681496"/>
    <lineage>
        <taxon>Bacteria</taxon>
        <taxon>Pseudomonadati</taxon>
        <taxon>Pseudomonadota</taxon>
        <taxon>Gammaproteobacteria</taxon>
        <taxon>Alteromonadales</taxon>
        <taxon>Shewanellaceae</taxon>
        <taxon>Shewanella</taxon>
    </lineage>
</organism>
<evidence type="ECO:0000256" key="2">
    <source>
        <dbReference type="ARBA" id="ARBA00023016"/>
    </source>
</evidence>
<dbReference type="Pfam" id="PF02482">
    <property type="entry name" value="Ribosomal_S30AE"/>
    <property type="match status" value="1"/>
</dbReference>
<reference evidence="5 6" key="1">
    <citation type="submission" date="2019-12" db="EMBL/GenBank/DDBJ databases">
        <title>Shewanella insulae sp. nov., isolated from a tidal flat.</title>
        <authorList>
            <person name="Yoon J.-H."/>
        </authorList>
    </citation>
    <scope>NUCLEOTIDE SEQUENCE [LARGE SCALE GENOMIC DNA]</scope>
    <source>
        <strain evidence="5 6">JBTF-M18</strain>
    </source>
</reference>
<dbReference type="SUPFAM" id="SSF69754">
    <property type="entry name" value="Ribosome binding protein Y (YfiA homologue)"/>
    <property type="match status" value="1"/>
</dbReference>
<dbReference type="PANTHER" id="PTHR33231">
    <property type="entry name" value="30S RIBOSOMAL PROTEIN"/>
    <property type="match status" value="1"/>
</dbReference>
<evidence type="ECO:0000256" key="3">
    <source>
        <dbReference type="ARBA" id="ARBA00038431"/>
    </source>
</evidence>